<accession>A0A8B7YP92</accession>
<dbReference type="GO" id="GO:0005634">
    <property type="term" value="C:nucleus"/>
    <property type="evidence" value="ECO:0007669"/>
    <property type="project" value="UniProtKB-SubCell"/>
</dbReference>
<dbReference type="GeneID" id="110981311"/>
<feature type="compositionally biased region" description="Basic and acidic residues" evidence="3">
    <location>
        <begin position="124"/>
        <end position="134"/>
    </location>
</feature>
<keyword evidence="2" id="KW-0539">Nucleus</keyword>
<feature type="domain" description="FAM192A/Fyv6 N-terminal" evidence="4">
    <location>
        <begin position="11"/>
        <end position="112"/>
    </location>
</feature>
<sequence>MAGEGVSFRSFVSETELEDKRRQRQEEWEKVRTADQPLECPEEDNDPRSLYEKLQEQKEKKQADYEEQFQFKNMVRGIDEDESKFLDQVADRQMELQTKRLREEKNLLKEMKEYTERVVPASEPKVKLMDRPLPTEKTTVAKVGGASSSKRTQASLLAGVVKRKRSDSDDRNGEKKVKSSSLLAASSERATSTSQNGPDTIQSTTSDPQTASSTHAMVSETAERPLVDAGDKAQVVSILPGLGFYSNSSDSDTSSSDSEVDLLNSVVHRRPKKKGNTT</sequence>
<feature type="region of interest" description="Disordered" evidence="3">
    <location>
        <begin position="1"/>
        <end position="48"/>
    </location>
</feature>
<protein>
    <submittedName>
        <fullName evidence="6">Protein FAM192A-like</fullName>
    </submittedName>
</protein>
<organism evidence="5 6">
    <name type="scientific">Acanthaster planci</name>
    <name type="common">Crown-of-thorns starfish</name>
    <dbReference type="NCBI Taxonomy" id="133434"/>
    <lineage>
        <taxon>Eukaryota</taxon>
        <taxon>Metazoa</taxon>
        <taxon>Echinodermata</taxon>
        <taxon>Eleutherozoa</taxon>
        <taxon>Asterozoa</taxon>
        <taxon>Asteroidea</taxon>
        <taxon>Valvatacea</taxon>
        <taxon>Valvatida</taxon>
        <taxon>Acanthasteridae</taxon>
        <taxon>Acanthaster</taxon>
    </lineage>
</organism>
<dbReference type="PANTHER" id="PTHR13495">
    <property type="entry name" value="NEFA-INTERACTING NUCLEAR PROTEIN NIP30"/>
    <property type="match status" value="1"/>
</dbReference>
<dbReference type="KEGG" id="aplc:110981311"/>
<comment type="subcellular location">
    <subcellularLocation>
        <location evidence="1">Nucleus</location>
    </subcellularLocation>
</comment>
<reference evidence="6" key="1">
    <citation type="submission" date="2025-08" db="UniProtKB">
        <authorList>
            <consortium name="RefSeq"/>
        </authorList>
    </citation>
    <scope>IDENTIFICATION</scope>
</reference>
<feature type="compositionally biased region" description="Polar residues" evidence="3">
    <location>
        <begin position="146"/>
        <end position="155"/>
    </location>
</feature>
<dbReference type="OrthoDB" id="75807at2759"/>
<dbReference type="PANTHER" id="PTHR13495:SF0">
    <property type="entry name" value="PSME3-INTERACTING PROTEIN"/>
    <property type="match status" value="1"/>
</dbReference>
<proteinExistence type="predicted"/>
<feature type="compositionally biased region" description="Basic and acidic residues" evidence="3">
    <location>
        <begin position="221"/>
        <end position="231"/>
    </location>
</feature>
<feature type="compositionally biased region" description="Low complexity" evidence="3">
    <location>
        <begin position="246"/>
        <end position="257"/>
    </location>
</feature>
<evidence type="ECO:0000256" key="1">
    <source>
        <dbReference type="ARBA" id="ARBA00004123"/>
    </source>
</evidence>
<dbReference type="RefSeq" id="XP_022094487.1">
    <property type="nucleotide sequence ID" value="XM_022238795.1"/>
</dbReference>
<dbReference type="AlphaFoldDB" id="A0A8B7YP92"/>
<name>A0A8B7YP92_ACAPL</name>
<feature type="compositionally biased region" description="Polar residues" evidence="3">
    <location>
        <begin position="195"/>
        <end position="216"/>
    </location>
</feature>
<keyword evidence="5" id="KW-1185">Reference proteome</keyword>
<evidence type="ECO:0000256" key="3">
    <source>
        <dbReference type="SAM" id="MobiDB-lite"/>
    </source>
</evidence>
<feature type="compositionally biased region" description="Basic residues" evidence="3">
    <location>
        <begin position="267"/>
        <end position="278"/>
    </location>
</feature>
<dbReference type="OMA" id="HKMNAER"/>
<evidence type="ECO:0000256" key="2">
    <source>
        <dbReference type="ARBA" id="ARBA00023242"/>
    </source>
</evidence>
<dbReference type="Pfam" id="PF10187">
    <property type="entry name" value="FAM192A_Fyv6_N"/>
    <property type="match status" value="1"/>
</dbReference>
<dbReference type="Proteomes" id="UP000694845">
    <property type="component" value="Unplaced"/>
</dbReference>
<feature type="compositionally biased region" description="Basic and acidic residues" evidence="3">
    <location>
        <begin position="166"/>
        <end position="177"/>
    </location>
</feature>
<gene>
    <name evidence="6" type="primary">LOC110981311</name>
</gene>
<feature type="compositionally biased region" description="Basic and acidic residues" evidence="3">
    <location>
        <begin position="18"/>
        <end position="33"/>
    </location>
</feature>
<dbReference type="InterPro" id="IPR039845">
    <property type="entry name" value="FAM192A"/>
</dbReference>
<evidence type="ECO:0000313" key="5">
    <source>
        <dbReference type="Proteomes" id="UP000694845"/>
    </source>
</evidence>
<feature type="region of interest" description="Disordered" evidence="3">
    <location>
        <begin position="117"/>
        <end position="278"/>
    </location>
</feature>
<evidence type="ECO:0000259" key="4">
    <source>
        <dbReference type="Pfam" id="PF10187"/>
    </source>
</evidence>
<dbReference type="InterPro" id="IPR019331">
    <property type="entry name" value="FAM192A/Fyv6_N"/>
</dbReference>
<evidence type="ECO:0000313" key="6">
    <source>
        <dbReference type="RefSeq" id="XP_022094487.1"/>
    </source>
</evidence>
<feature type="compositionally biased region" description="Low complexity" evidence="3">
    <location>
        <begin position="179"/>
        <end position="194"/>
    </location>
</feature>